<evidence type="ECO:0000313" key="1">
    <source>
        <dbReference type="EMBL" id="KAI7749802.1"/>
    </source>
</evidence>
<name>A0AAD5GNT9_AMBAR</name>
<accession>A0AAD5GNT9</accession>
<dbReference type="AlphaFoldDB" id="A0AAD5GNT9"/>
<keyword evidence="2" id="KW-1185">Reference proteome</keyword>
<dbReference type="EMBL" id="JAMZMK010006275">
    <property type="protein sequence ID" value="KAI7749802.1"/>
    <property type="molecule type" value="Genomic_DNA"/>
</dbReference>
<reference evidence="1" key="1">
    <citation type="submission" date="2022-06" db="EMBL/GenBank/DDBJ databases">
        <title>Uncovering the hologenomic basis of an extraordinary plant invasion.</title>
        <authorList>
            <person name="Bieker V.C."/>
            <person name="Martin M.D."/>
            <person name="Gilbert T."/>
            <person name="Hodgins K."/>
            <person name="Battlay P."/>
            <person name="Petersen B."/>
            <person name="Wilson J."/>
        </authorList>
    </citation>
    <scope>NUCLEOTIDE SEQUENCE</scope>
    <source>
        <strain evidence="1">AA19_3_7</strain>
        <tissue evidence="1">Leaf</tissue>
    </source>
</reference>
<evidence type="ECO:0000313" key="2">
    <source>
        <dbReference type="Proteomes" id="UP001206925"/>
    </source>
</evidence>
<proteinExistence type="predicted"/>
<gene>
    <name evidence="1" type="ORF">M8C21_022524</name>
</gene>
<sequence>MWEPISSTARVAIPPPFDRHATLVRHHQPSPTINLAVTTIIQHHCHHYQRLSDHGDGECAKVGSSQLGVVELMDGSSVGPDKFLR</sequence>
<comment type="caution">
    <text evidence="1">The sequence shown here is derived from an EMBL/GenBank/DDBJ whole genome shotgun (WGS) entry which is preliminary data.</text>
</comment>
<dbReference type="Proteomes" id="UP001206925">
    <property type="component" value="Unassembled WGS sequence"/>
</dbReference>
<protein>
    <submittedName>
        <fullName evidence="1">Uncharacterized protein</fullName>
    </submittedName>
</protein>
<organism evidence="1 2">
    <name type="scientific">Ambrosia artemisiifolia</name>
    <name type="common">Common ragweed</name>
    <dbReference type="NCBI Taxonomy" id="4212"/>
    <lineage>
        <taxon>Eukaryota</taxon>
        <taxon>Viridiplantae</taxon>
        <taxon>Streptophyta</taxon>
        <taxon>Embryophyta</taxon>
        <taxon>Tracheophyta</taxon>
        <taxon>Spermatophyta</taxon>
        <taxon>Magnoliopsida</taxon>
        <taxon>eudicotyledons</taxon>
        <taxon>Gunneridae</taxon>
        <taxon>Pentapetalae</taxon>
        <taxon>asterids</taxon>
        <taxon>campanulids</taxon>
        <taxon>Asterales</taxon>
        <taxon>Asteraceae</taxon>
        <taxon>Asteroideae</taxon>
        <taxon>Heliantheae alliance</taxon>
        <taxon>Heliantheae</taxon>
        <taxon>Ambrosia</taxon>
    </lineage>
</organism>